<evidence type="ECO:0000256" key="5">
    <source>
        <dbReference type="SAM" id="Phobius"/>
    </source>
</evidence>
<evidence type="ECO:0000256" key="2">
    <source>
        <dbReference type="ARBA" id="ARBA00022692"/>
    </source>
</evidence>
<dbReference type="PANTHER" id="PTHR42718">
    <property type="entry name" value="MAJOR FACILITATOR SUPERFAMILY MULTIDRUG TRANSPORTER MFSC"/>
    <property type="match status" value="1"/>
</dbReference>
<feature type="transmembrane region" description="Helical" evidence="5">
    <location>
        <begin position="207"/>
        <end position="225"/>
    </location>
</feature>
<evidence type="ECO:0000256" key="1">
    <source>
        <dbReference type="ARBA" id="ARBA00004141"/>
    </source>
</evidence>
<dbReference type="InterPro" id="IPR020846">
    <property type="entry name" value="MFS_dom"/>
</dbReference>
<feature type="transmembrane region" description="Helical" evidence="5">
    <location>
        <begin position="372"/>
        <end position="395"/>
    </location>
</feature>
<evidence type="ECO:0000256" key="4">
    <source>
        <dbReference type="ARBA" id="ARBA00023136"/>
    </source>
</evidence>
<dbReference type="Gene3D" id="1.20.1250.20">
    <property type="entry name" value="MFS general substrate transporter like domains"/>
    <property type="match status" value="1"/>
</dbReference>
<feature type="domain" description="Major facilitator superfamily (MFS) profile" evidence="6">
    <location>
        <begin position="16"/>
        <end position="477"/>
    </location>
</feature>
<evidence type="ECO:0000256" key="3">
    <source>
        <dbReference type="ARBA" id="ARBA00022989"/>
    </source>
</evidence>
<feature type="transmembrane region" description="Helical" evidence="5">
    <location>
        <begin position="416"/>
        <end position="436"/>
    </location>
</feature>
<feature type="transmembrane region" description="Helical" evidence="5">
    <location>
        <begin position="313"/>
        <end position="330"/>
    </location>
</feature>
<evidence type="ECO:0000259" key="6">
    <source>
        <dbReference type="PROSITE" id="PS50850"/>
    </source>
</evidence>
<sequence>MTEDERTAASAGRWIALAALLVAAFMNLIDVTIVNVALPTMEESLGATASQIEWVVAAYVLTFALCLLPAGRLGDVFGRRRMFLGGVMVFTLGSLLCGLAPGMYALIGARVVQGVGGAMMMPQTLAIIPALFSQQERGTAFALFGVATGLAAVTGPVLGGALIGADIAGLDWRPIFLVNIPVGVLAILAALRFVPALPGEADLKIDFIGIGLAALALLLILFPLIEGRQIGWPLWCWAMLVCAAPAFALLRWWLARQARLGWAQLVPESLLRNPSYMTGTGLTVLLFSGMPGFFLVFAIVLQTGNGLTPLQSGLTTLPFPIGVMTASAIAGRLGTRMPRLRVCLGALGLSCGMIALRTVLPEMPGELSRAAFIPPLLLAGLGLGTAISPLFQIVLGHVGGANTGSASGALQAFQQVGAALGIAVMGELFFSTVMRLAPQGGGEAPAAYSDALSAALWYNSMVFLALALLVWRLPRPDLGGTARPGAPAQA</sequence>
<reference evidence="7 8" key="1">
    <citation type="submission" date="2018-06" db="EMBL/GenBank/DDBJ databases">
        <title>Genomic Encyclopedia of Type Strains, Phase III (KMG-III): the genomes of soil and plant-associated and newly described type strains.</title>
        <authorList>
            <person name="Whitman W."/>
        </authorList>
    </citation>
    <scope>NUCLEOTIDE SEQUENCE [LARGE SCALE GENOMIC DNA]</scope>
    <source>
        <strain evidence="7 8">CECT 9025</strain>
    </source>
</reference>
<dbReference type="Gene3D" id="1.20.1720.10">
    <property type="entry name" value="Multidrug resistance protein D"/>
    <property type="match status" value="1"/>
</dbReference>
<feature type="transmembrane region" description="Helical" evidence="5">
    <location>
        <begin position="111"/>
        <end position="132"/>
    </location>
</feature>
<comment type="subcellular location">
    <subcellularLocation>
        <location evidence="1">Membrane</location>
        <topology evidence="1">Multi-pass membrane protein</topology>
    </subcellularLocation>
</comment>
<gene>
    <name evidence="7" type="ORF">DFP88_10194</name>
</gene>
<feature type="transmembrane region" description="Helical" evidence="5">
    <location>
        <begin position="231"/>
        <end position="254"/>
    </location>
</feature>
<feature type="transmembrane region" description="Helical" evidence="5">
    <location>
        <begin position="12"/>
        <end position="34"/>
    </location>
</feature>
<dbReference type="AlphaFoldDB" id="A0A318SYE2"/>
<feature type="transmembrane region" description="Helical" evidence="5">
    <location>
        <begin position="456"/>
        <end position="473"/>
    </location>
</feature>
<feature type="transmembrane region" description="Helical" evidence="5">
    <location>
        <begin position="342"/>
        <end position="360"/>
    </location>
</feature>
<dbReference type="Pfam" id="PF07690">
    <property type="entry name" value="MFS_1"/>
    <property type="match status" value="1"/>
</dbReference>
<dbReference type="RefSeq" id="WP_245904614.1">
    <property type="nucleotide sequence ID" value="NZ_QJTE01000001.1"/>
</dbReference>
<dbReference type="CDD" id="cd17321">
    <property type="entry name" value="MFS_MMR_MDR_like"/>
    <property type="match status" value="1"/>
</dbReference>
<dbReference type="SUPFAM" id="SSF103473">
    <property type="entry name" value="MFS general substrate transporter"/>
    <property type="match status" value="2"/>
</dbReference>
<keyword evidence="2 5" id="KW-0812">Transmembrane</keyword>
<dbReference type="InterPro" id="IPR011701">
    <property type="entry name" value="MFS"/>
</dbReference>
<evidence type="ECO:0000313" key="7">
    <source>
        <dbReference type="EMBL" id="PYE85429.1"/>
    </source>
</evidence>
<evidence type="ECO:0000313" key="8">
    <source>
        <dbReference type="Proteomes" id="UP000248311"/>
    </source>
</evidence>
<keyword evidence="8" id="KW-1185">Reference proteome</keyword>
<keyword evidence="3 5" id="KW-1133">Transmembrane helix</keyword>
<feature type="transmembrane region" description="Helical" evidence="5">
    <location>
        <begin position="54"/>
        <end position="71"/>
    </location>
</feature>
<dbReference type="PANTHER" id="PTHR42718:SF39">
    <property type="entry name" value="ACTINORHODIN TRANSPORTER-RELATED"/>
    <property type="match status" value="1"/>
</dbReference>
<dbReference type="Proteomes" id="UP000248311">
    <property type="component" value="Unassembled WGS sequence"/>
</dbReference>
<keyword evidence="4 5" id="KW-0472">Membrane</keyword>
<accession>A0A318SYE2</accession>
<protein>
    <submittedName>
        <fullName evidence="7">EmrB/QacA subfamily drug resistance transporter</fullName>
    </submittedName>
</protein>
<comment type="caution">
    <text evidence="7">The sequence shown here is derived from an EMBL/GenBank/DDBJ whole genome shotgun (WGS) entry which is preliminary data.</text>
</comment>
<dbReference type="GO" id="GO:0016020">
    <property type="term" value="C:membrane"/>
    <property type="evidence" value="ECO:0007669"/>
    <property type="project" value="UniProtKB-SubCell"/>
</dbReference>
<feature type="transmembrane region" description="Helical" evidence="5">
    <location>
        <begin position="139"/>
        <end position="163"/>
    </location>
</feature>
<organism evidence="7 8">
    <name type="scientific">Pseudoroseicyclus aestuarii</name>
    <dbReference type="NCBI Taxonomy" id="1795041"/>
    <lineage>
        <taxon>Bacteria</taxon>
        <taxon>Pseudomonadati</taxon>
        <taxon>Pseudomonadota</taxon>
        <taxon>Alphaproteobacteria</taxon>
        <taxon>Rhodobacterales</taxon>
        <taxon>Paracoccaceae</taxon>
        <taxon>Pseudoroseicyclus</taxon>
    </lineage>
</organism>
<feature type="transmembrane region" description="Helical" evidence="5">
    <location>
        <begin position="275"/>
        <end position="301"/>
    </location>
</feature>
<name>A0A318SYE2_9RHOB</name>
<dbReference type="InterPro" id="IPR036259">
    <property type="entry name" value="MFS_trans_sf"/>
</dbReference>
<dbReference type="GO" id="GO:0022857">
    <property type="term" value="F:transmembrane transporter activity"/>
    <property type="evidence" value="ECO:0007669"/>
    <property type="project" value="InterPro"/>
</dbReference>
<dbReference type="PROSITE" id="PS50850">
    <property type="entry name" value="MFS"/>
    <property type="match status" value="1"/>
</dbReference>
<feature type="transmembrane region" description="Helical" evidence="5">
    <location>
        <begin position="83"/>
        <end position="105"/>
    </location>
</feature>
<feature type="transmembrane region" description="Helical" evidence="5">
    <location>
        <begin position="175"/>
        <end position="195"/>
    </location>
</feature>
<proteinExistence type="predicted"/>
<dbReference type="PRINTS" id="PR01036">
    <property type="entry name" value="TCRTETB"/>
</dbReference>
<dbReference type="EMBL" id="QJTE01000001">
    <property type="protein sequence ID" value="PYE85429.1"/>
    <property type="molecule type" value="Genomic_DNA"/>
</dbReference>